<feature type="compositionally biased region" description="Basic and acidic residues" evidence="1">
    <location>
        <begin position="82"/>
        <end position="99"/>
    </location>
</feature>
<evidence type="ECO:0000313" key="3">
    <source>
        <dbReference type="Proteomes" id="UP001176521"/>
    </source>
</evidence>
<name>A0AAN6G8J9_9BASI</name>
<accession>A0AAN6G8J9</accession>
<reference evidence="2" key="1">
    <citation type="journal article" date="2023" name="PhytoFront">
        <title>Draft Genome Resources of Seven Strains of Tilletia horrida, Causal Agent of Kernel Smut of Rice.</title>
        <authorList>
            <person name="Khanal S."/>
            <person name="Antony Babu S."/>
            <person name="Zhou X.G."/>
        </authorList>
    </citation>
    <scope>NUCLEOTIDE SEQUENCE</scope>
    <source>
        <strain evidence="2">TX3</strain>
    </source>
</reference>
<dbReference type="Proteomes" id="UP001176521">
    <property type="component" value="Unassembled WGS sequence"/>
</dbReference>
<evidence type="ECO:0000313" key="2">
    <source>
        <dbReference type="EMBL" id="KAK0524562.1"/>
    </source>
</evidence>
<keyword evidence="3" id="KW-1185">Reference proteome</keyword>
<organism evidence="2 3">
    <name type="scientific">Tilletia horrida</name>
    <dbReference type="NCBI Taxonomy" id="155126"/>
    <lineage>
        <taxon>Eukaryota</taxon>
        <taxon>Fungi</taxon>
        <taxon>Dikarya</taxon>
        <taxon>Basidiomycota</taxon>
        <taxon>Ustilaginomycotina</taxon>
        <taxon>Exobasidiomycetes</taxon>
        <taxon>Tilletiales</taxon>
        <taxon>Tilletiaceae</taxon>
        <taxon>Tilletia</taxon>
    </lineage>
</organism>
<evidence type="ECO:0000256" key="1">
    <source>
        <dbReference type="SAM" id="MobiDB-lite"/>
    </source>
</evidence>
<dbReference type="AlphaFoldDB" id="A0AAN6G8J9"/>
<feature type="region of interest" description="Disordered" evidence="1">
    <location>
        <begin position="82"/>
        <end position="153"/>
    </location>
</feature>
<comment type="caution">
    <text evidence="2">The sequence shown here is derived from an EMBL/GenBank/DDBJ whole genome shotgun (WGS) entry which is preliminary data.</text>
</comment>
<protein>
    <submittedName>
        <fullName evidence="2">Uncharacterized protein</fullName>
    </submittedName>
</protein>
<feature type="compositionally biased region" description="Low complexity" evidence="1">
    <location>
        <begin position="268"/>
        <end position="296"/>
    </location>
</feature>
<dbReference type="EMBL" id="JAPDMQ010000444">
    <property type="protein sequence ID" value="KAK0524562.1"/>
    <property type="molecule type" value="Genomic_DNA"/>
</dbReference>
<proteinExistence type="predicted"/>
<sequence length="431" mass="47174">MRSFASIHAHDPERAALAASVAFVAMGTTTGAVMRFVTSLRQGIGQPASPSSPSPQPQTLEHDEALHGVDPDFIITAVRFARPGDKGDTKRAESTDHASKLSSSQSAPSAKIQERTRSTRTVKGSKVDQSIGADGDGRSSLSRPASIVGSKWEPSNSKHLTELQVRVKINFQRDKDVPPSTLIEKYGQKYVRELVDYKTYLARAKKAGRRVGRVKVPPADWTPSTSPSADGPDASAHEAKGKKRARSERHDEEESLPQKRARVGSEASESVTPSEPSIPSSSSQPRPANATKSTSARSRRASYVPSLGWRSKDYVSSLTIKTVSTKVPYLQRATPKSYRRSLKTQLAASKWADSRSALLSDRDRKVVASFNALKTVNAAFLKRKFGAPFAQSMLEYRKHRTELQELKAREIKDVLSSFRRGPSASPLLRRG</sequence>
<feature type="region of interest" description="Disordered" evidence="1">
    <location>
        <begin position="206"/>
        <end position="302"/>
    </location>
</feature>
<feature type="compositionally biased region" description="Low complexity" evidence="1">
    <location>
        <begin position="100"/>
        <end position="110"/>
    </location>
</feature>
<gene>
    <name evidence="2" type="ORF">OC842_005791</name>
</gene>